<dbReference type="EMBL" id="NIBQ01000002">
    <property type="protein sequence ID" value="OUZ33694.1"/>
    <property type="molecule type" value="Genomic_DNA"/>
</dbReference>
<feature type="domain" description="Fe-containing alcohol dehydrogenase-like C-terminal" evidence="3">
    <location>
        <begin position="171"/>
        <end position="375"/>
    </location>
</feature>
<dbReference type="Pfam" id="PF25137">
    <property type="entry name" value="ADH_Fe_C"/>
    <property type="match status" value="1"/>
</dbReference>
<keyword evidence="1" id="KW-0560">Oxidoreductase</keyword>
<dbReference type="PANTHER" id="PTHR11496:SF83">
    <property type="entry name" value="HYDROXYACID-OXOACID TRANSHYDROGENASE, MITOCHONDRIAL"/>
    <property type="match status" value="1"/>
</dbReference>
<dbReference type="OrthoDB" id="9815791at2"/>
<dbReference type="FunFam" id="3.40.50.1970:FF:000003">
    <property type="entry name" value="Alcohol dehydrogenase, iron-containing"/>
    <property type="match status" value="1"/>
</dbReference>
<dbReference type="RefSeq" id="WP_087641464.1">
    <property type="nucleotide sequence ID" value="NZ_CP147246.1"/>
</dbReference>
<name>A0A200J937_9ENTE</name>
<dbReference type="Gene3D" id="3.40.50.1970">
    <property type="match status" value="1"/>
</dbReference>
<proteinExistence type="predicted"/>
<reference evidence="5" key="3">
    <citation type="submission" date="2024-03" db="EMBL/GenBank/DDBJ databases">
        <title>The Genome Sequence of Enterococcus sp. DIV0238c.</title>
        <authorList>
            <consortium name="The Broad Institute Genomics Platform"/>
            <consortium name="The Broad Institute Microbial Omics Core"/>
            <consortium name="The Broad Institute Genomic Center for Infectious Diseases"/>
            <person name="Earl A."/>
            <person name="Manson A."/>
            <person name="Gilmore M."/>
            <person name="Schwartman J."/>
            <person name="Shea T."/>
            <person name="Abouelleil A."/>
            <person name="Cao P."/>
            <person name="Chapman S."/>
            <person name="Cusick C."/>
            <person name="Young S."/>
            <person name="Neafsey D."/>
            <person name="Nusbaum C."/>
            <person name="Birren B."/>
        </authorList>
    </citation>
    <scope>NUCLEOTIDE SEQUENCE</scope>
    <source>
        <strain evidence="5">9D6_DIV0238</strain>
    </source>
</reference>
<protein>
    <submittedName>
        <fullName evidence="4">Uncharacterized protein</fullName>
    </submittedName>
</protein>
<dbReference type="CDD" id="cd08180">
    <property type="entry name" value="PDD"/>
    <property type="match status" value="1"/>
</dbReference>
<evidence type="ECO:0000313" key="5">
    <source>
        <dbReference type="EMBL" id="WYJ93176.1"/>
    </source>
</evidence>
<dbReference type="InterPro" id="IPR039697">
    <property type="entry name" value="Alcohol_dehydrogenase_Fe"/>
</dbReference>
<gene>
    <name evidence="5" type="ORF">A5889_000672</name>
    <name evidence="4" type="ORF">A5889_002409</name>
</gene>
<dbReference type="Pfam" id="PF00465">
    <property type="entry name" value="Fe-ADH"/>
    <property type="match status" value="1"/>
</dbReference>
<dbReference type="Proteomes" id="UP000196151">
    <property type="component" value="Chromosome"/>
</dbReference>
<dbReference type="PANTHER" id="PTHR11496">
    <property type="entry name" value="ALCOHOL DEHYDROGENASE"/>
    <property type="match status" value="1"/>
</dbReference>
<organism evidence="4">
    <name type="scientific">Candidatus Enterococcus dunnyi</name>
    <dbReference type="NCBI Taxonomy" id="1834192"/>
    <lineage>
        <taxon>Bacteria</taxon>
        <taxon>Bacillati</taxon>
        <taxon>Bacillota</taxon>
        <taxon>Bacilli</taxon>
        <taxon>Lactobacillales</taxon>
        <taxon>Enterococcaceae</taxon>
        <taxon>Enterococcus</taxon>
    </lineage>
</organism>
<reference evidence="5" key="2">
    <citation type="submission" date="2017-05" db="EMBL/GenBank/DDBJ databases">
        <authorList>
            <consortium name="The Broad Institute Genomics Platform"/>
            <consortium name="The Broad Institute Genomic Center for Infectious Diseases"/>
            <person name="Earl A."/>
            <person name="Manson A."/>
            <person name="Schwartman J."/>
            <person name="Gilmore M."/>
            <person name="Abouelleil A."/>
            <person name="Cao P."/>
            <person name="Chapman S."/>
            <person name="Cusick C."/>
            <person name="Shea T."/>
            <person name="Young S."/>
            <person name="Neafsey D."/>
            <person name="Nusbaum C."/>
            <person name="Birren B."/>
        </authorList>
    </citation>
    <scope>NUCLEOTIDE SEQUENCE</scope>
    <source>
        <strain evidence="5">9D6_DIV0238</strain>
    </source>
</reference>
<dbReference type="FunFam" id="1.20.1090.10:FF:000001">
    <property type="entry name" value="Aldehyde-alcohol dehydrogenase"/>
    <property type="match status" value="1"/>
</dbReference>
<accession>A0A200J937</accession>
<dbReference type="InterPro" id="IPR056798">
    <property type="entry name" value="ADH_Fe_C"/>
</dbReference>
<dbReference type="EMBL" id="CP147246">
    <property type="protein sequence ID" value="WYJ93176.1"/>
    <property type="molecule type" value="Genomic_DNA"/>
</dbReference>
<dbReference type="InterPro" id="IPR001670">
    <property type="entry name" value="ADH_Fe/GldA"/>
</dbReference>
<evidence type="ECO:0000313" key="4">
    <source>
        <dbReference type="EMBL" id="OUZ33694.1"/>
    </source>
</evidence>
<dbReference type="Gene3D" id="1.20.1090.10">
    <property type="entry name" value="Dehydroquinate synthase-like - alpha domain"/>
    <property type="match status" value="1"/>
</dbReference>
<keyword evidence="6" id="KW-1185">Reference proteome</keyword>
<dbReference type="GO" id="GO:0004022">
    <property type="term" value="F:alcohol dehydrogenase (NAD+) activity"/>
    <property type="evidence" value="ECO:0007669"/>
    <property type="project" value="UniProtKB-ARBA"/>
</dbReference>
<dbReference type="AlphaFoldDB" id="A0A200J937"/>
<dbReference type="GO" id="GO:0046872">
    <property type="term" value="F:metal ion binding"/>
    <property type="evidence" value="ECO:0007669"/>
    <property type="project" value="InterPro"/>
</dbReference>
<evidence type="ECO:0000313" key="6">
    <source>
        <dbReference type="Proteomes" id="UP000196151"/>
    </source>
</evidence>
<dbReference type="SUPFAM" id="SSF56796">
    <property type="entry name" value="Dehydroquinate synthase-like"/>
    <property type="match status" value="1"/>
</dbReference>
<reference evidence="4" key="1">
    <citation type="submission" date="2017-05" db="EMBL/GenBank/DDBJ databases">
        <title>The Genome Sequence of Enterococcus sp. 9D6_DIV0238.</title>
        <authorList>
            <consortium name="The Broad Institute Genomics Platform"/>
            <consortium name="The Broad Institute Genomic Center for Infectious Diseases"/>
            <person name="Earl A."/>
            <person name="Manson A."/>
            <person name="Schwartman J."/>
            <person name="Gilmore M."/>
            <person name="Abouelleil A."/>
            <person name="Cao P."/>
            <person name="Chapman S."/>
            <person name="Cusick C."/>
            <person name="Shea T."/>
            <person name="Young S."/>
            <person name="Neafsey D."/>
            <person name="Nusbaum C."/>
            <person name="Birren B."/>
        </authorList>
    </citation>
    <scope>NUCLEOTIDE SEQUENCE [LARGE SCALE GENOMIC DNA]</scope>
    <source>
        <strain evidence="4">9D6_DIV0238</strain>
    </source>
</reference>
<evidence type="ECO:0000256" key="1">
    <source>
        <dbReference type="ARBA" id="ARBA00023002"/>
    </source>
</evidence>
<evidence type="ECO:0000259" key="3">
    <source>
        <dbReference type="Pfam" id="PF25137"/>
    </source>
</evidence>
<evidence type="ECO:0000259" key="2">
    <source>
        <dbReference type="Pfam" id="PF00465"/>
    </source>
</evidence>
<sequence>METITFPTTLHIGADVLKGLSTYKNQRIFIVTDPFMVQSNKIEQITKHFQPSNQLKIFSNVIPDPPIENVILGIDSLTEFAPTLLIAVGGGSPIDAAKAMKFFSQKLEKVSELPFIVIPTTSGTGSEVTNFSVITNQEKGTKYPLVTSEIQPNEAYLASELVISAPRNITSDTGMDVLTHALEAYVSTKATVFSDALCEKVVVLVFENLVQCYQNGDDIHAREQMHYASCMAGMAFNLTSLGINHGIAHAAGAKLHVAHGRLNSLLLEEVIQFNAGCGTVSKDYDQRTAERYAYLATLLGHEKSTGRAGVKQLVRAIKRLKQQLAMPNTLKEAGVSDQHFQQFKEEIAKSALKDGCTATNPKVPTKADILQILEKIK</sequence>
<feature type="domain" description="Alcohol dehydrogenase iron-type/glycerol dehydrogenase GldA" evidence="2">
    <location>
        <begin position="7"/>
        <end position="154"/>
    </location>
</feature>